<reference evidence="1 2" key="1">
    <citation type="submission" date="2017-02" db="EMBL/GenBank/DDBJ databases">
        <title>The new phylogeny of genus Mycobacterium.</title>
        <authorList>
            <person name="Tortoli E."/>
            <person name="Trovato A."/>
            <person name="Cirillo D.M."/>
        </authorList>
    </citation>
    <scope>NUCLEOTIDE SEQUENCE [LARGE SCALE GENOMIC DNA]</scope>
    <source>
        <strain evidence="1 2">DSM 45093</strain>
    </source>
</reference>
<name>A0A1X0DU56_9MYCO</name>
<dbReference type="Gene3D" id="3.40.50.1000">
    <property type="entry name" value="HAD superfamily/HAD-like"/>
    <property type="match status" value="1"/>
</dbReference>
<proteinExistence type="predicted"/>
<dbReference type="InterPro" id="IPR023214">
    <property type="entry name" value="HAD_sf"/>
</dbReference>
<comment type="caution">
    <text evidence="1">The sequence shown here is derived from an EMBL/GenBank/DDBJ whole genome shotgun (WGS) entry which is preliminary data.</text>
</comment>
<dbReference type="GO" id="GO:0006281">
    <property type="term" value="P:DNA repair"/>
    <property type="evidence" value="ECO:0007669"/>
    <property type="project" value="TreeGrafter"/>
</dbReference>
<dbReference type="RefSeq" id="WP_074303674.1">
    <property type="nucleotide sequence ID" value="NZ_MVHU01000053.1"/>
</dbReference>
<protein>
    <submittedName>
        <fullName evidence="1">Haloacid dehalogenase</fullName>
    </submittedName>
</protein>
<gene>
    <name evidence="1" type="ORF">BST28_21515</name>
</gene>
<dbReference type="PANTHER" id="PTHR43434">
    <property type="entry name" value="PHOSPHOGLYCOLATE PHOSPHATASE"/>
    <property type="match status" value="1"/>
</dbReference>
<dbReference type="SFLD" id="SFLDG01129">
    <property type="entry name" value="C1.5:_HAD__Beta-PGM__Phosphata"/>
    <property type="match status" value="1"/>
</dbReference>
<accession>A0A1X0DU56</accession>
<evidence type="ECO:0000313" key="2">
    <source>
        <dbReference type="Proteomes" id="UP000192713"/>
    </source>
</evidence>
<organism evidence="1 2">
    <name type="scientific">Mycolicibacter kumamotonensis</name>
    <dbReference type="NCBI Taxonomy" id="354243"/>
    <lineage>
        <taxon>Bacteria</taxon>
        <taxon>Bacillati</taxon>
        <taxon>Actinomycetota</taxon>
        <taxon>Actinomycetes</taxon>
        <taxon>Mycobacteriales</taxon>
        <taxon>Mycobacteriaceae</taxon>
        <taxon>Mycolicibacter</taxon>
    </lineage>
</organism>
<dbReference type="SUPFAM" id="SSF56784">
    <property type="entry name" value="HAD-like"/>
    <property type="match status" value="1"/>
</dbReference>
<dbReference type="Pfam" id="PF00702">
    <property type="entry name" value="Hydrolase"/>
    <property type="match status" value="1"/>
</dbReference>
<sequence length="298" mass="33597">MAAEARDKHFPSVLITDLDNTLWDWFAAWHDSFAPMLDRLSVLSGIPTNVLEPEIRAIHQLRGTSEYSNLLNELPSLISQGGELTPLERYDEAVHVLNSRRLEATQLYPGVKDTLRTLKARGVTIAAYTESVAYWTEWRVKHTGLDGLIGSLYSAPDHDLPRGTTIESLRRRPPEEYGLNSTIHKHIPRHELKPNPAVLKYIISDIGAEPADTIYVGDSLMKDVAMARSAGVLDAYAKYGTVQSRPEYELLRRVSHWPEETVERERSYMHTPQVEPTVILDVGFADILQVFGLVSDNQ</sequence>
<dbReference type="PANTHER" id="PTHR43434:SF1">
    <property type="entry name" value="PHOSPHOGLYCOLATE PHOSPHATASE"/>
    <property type="match status" value="1"/>
</dbReference>
<dbReference type="Proteomes" id="UP000192713">
    <property type="component" value="Unassembled WGS sequence"/>
</dbReference>
<evidence type="ECO:0000313" key="1">
    <source>
        <dbReference type="EMBL" id="ORA75848.1"/>
    </source>
</evidence>
<dbReference type="SFLD" id="SFLDS00003">
    <property type="entry name" value="Haloacid_Dehalogenase"/>
    <property type="match status" value="1"/>
</dbReference>
<dbReference type="InterPro" id="IPR050155">
    <property type="entry name" value="HAD-like_hydrolase_sf"/>
</dbReference>
<dbReference type="InterPro" id="IPR036412">
    <property type="entry name" value="HAD-like_sf"/>
</dbReference>
<dbReference type="GO" id="GO:0008967">
    <property type="term" value="F:phosphoglycolate phosphatase activity"/>
    <property type="evidence" value="ECO:0007669"/>
    <property type="project" value="TreeGrafter"/>
</dbReference>
<dbReference type="EMBL" id="MVHU01000053">
    <property type="protein sequence ID" value="ORA75848.1"/>
    <property type="molecule type" value="Genomic_DNA"/>
</dbReference>
<dbReference type="AlphaFoldDB" id="A0A1X0DU56"/>